<dbReference type="OrthoDB" id="9796012at2"/>
<reference evidence="1 2" key="1">
    <citation type="submission" date="2019-01" db="EMBL/GenBank/DDBJ databases">
        <title>Pseudolysobacter antarctica gen. nov., sp. nov., isolated from Fildes Peninsula, Antarctica.</title>
        <authorList>
            <person name="Wei Z."/>
            <person name="Peng F."/>
        </authorList>
    </citation>
    <scope>NUCLEOTIDE SEQUENCE [LARGE SCALE GENOMIC DNA]</scope>
    <source>
        <strain evidence="1 2">AQ6-296</strain>
    </source>
</reference>
<evidence type="ECO:0008006" key="3">
    <source>
        <dbReference type="Google" id="ProtNLM"/>
    </source>
</evidence>
<protein>
    <recommendedName>
        <fullName evidence="3">IS4 family transposase</fullName>
    </recommendedName>
</protein>
<evidence type="ECO:0000313" key="2">
    <source>
        <dbReference type="Proteomes" id="UP000291562"/>
    </source>
</evidence>
<evidence type="ECO:0000313" key="1">
    <source>
        <dbReference type="EMBL" id="QBB71044.1"/>
    </source>
</evidence>
<accession>A0A411HKV4</accession>
<dbReference type="InterPro" id="IPR032458">
    <property type="entry name" value="Histone_H2A_CS"/>
</dbReference>
<organism evidence="1 2">
    <name type="scientific">Pseudolysobacter antarcticus</name>
    <dbReference type="NCBI Taxonomy" id="2511995"/>
    <lineage>
        <taxon>Bacteria</taxon>
        <taxon>Pseudomonadati</taxon>
        <taxon>Pseudomonadota</taxon>
        <taxon>Gammaproteobacteria</taxon>
        <taxon>Lysobacterales</taxon>
        <taxon>Rhodanobacteraceae</taxon>
        <taxon>Pseudolysobacter</taxon>
    </lineage>
</organism>
<dbReference type="EMBL" id="CP035704">
    <property type="protein sequence ID" value="QBB71044.1"/>
    <property type="molecule type" value="Genomic_DNA"/>
</dbReference>
<sequence length="190" mass="20354">MLHFLPRPQLKQILSREVPAHRKRMHPPEVTLGLFVEQVISNEGACQGVVGRHLAQRTALGLPSSSLNTGPYCKARQRLPLALVEACVSEVADAALAALPAAAQWRGRNIKLIDGTTVSMPNTASLQAAFPQSRVQHAGLGFPVARIVGVISLSSGCISDWTVEPYIGEGTSEPQEERGQVHLLGVNSRA</sequence>
<dbReference type="Proteomes" id="UP000291562">
    <property type="component" value="Chromosome"/>
</dbReference>
<dbReference type="AlphaFoldDB" id="A0A411HKV4"/>
<dbReference type="RefSeq" id="WP_129833662.1">
    <property type="nucleotide sequence ID" value="NZ_CP035704.1"/>
</dbReference>
<dbReference type="PROSITE" id="PS00046">
    <property type="entry name" value="HISTONE_H2A"/>
    <property type="match status" value="1"/>
</dbReference>
<keyword evidence="2" id="KW-1185">Reference proteome</keyword>
<name>A0A411HKV4_9GAMM</name>
<dbReference type="KEGG" id="xbc:ELE36_12165"/>
<gene>
    <name evidence="1" type="ORF">ELE36_12165</name>
</gene>
<proteinExistence type="predicted"/>